<reference evidence="3" key="1">
    <citation type="journal article" date="2019" name="Int. J. Syst. Evol. Microbiol.">
        <title>The Global Catalogue of Microorganisms (GCM) 10K type strain sequencing project: providing services to taxonomists for standard genome sequencing and annotation.</title>
        <authorList>
            <consortium name="The Broad Institute Genomics Platform"/>
            <consortium name="The Broad Institute Genome Sequencing Center for Infectious Disease"/>
            <person name="Wu L."/>
            <person name="Ma J."/>
        </authorList>
    </citation>
    <scope>NUCLEOTIDE SEQUENCE [LARGE SCALE GENOMIC DNA]</scope>
    <source>
        <strain evidence="3">JCM 16923</strain>
    </source>
</reference>
<name>A0ABP7NJF3_9ACTN</name>
<gene>
    <name evidence="2" type="ORF">GCM10022231_02280</name>
</gene>
<feature type="region of interest" description="Disordered" evidence="1">
    <location>
        <begin position="1"/>
        <end position="25"/>
    </location>
</feature>
<comment type="caution">
    <text evidence="2">The sequence shown here is derived from an EMBL/GenBank/DDBJ whole genome shotgun (WGS) entry which is preliminary data.</text>
</comment>
<dbReference type="EMBL" id="BAAAZW010000001">
    <property type="protein sequence ID" value="GAA3948546.1"/>
    <property type="molecule type" value="Genomic_DNA"/>
</dbReference>
<keyword evidence="3" id="KW-1185">Reference proteome</keyword>
<proteinExistence type="predicted"/>
<protein>
    <submittedName>
        <fullName evidence="2">Uncharacterized protein</fullName>
    </submittedName>
</protein>
<dbReference type="Proteomes" id="UP001418444">
    <property type="component" value="Unassembled WGS sequence"/>
</dbReference>
<evidence type="ECO:0000313" key="2">
    <source>
        <dbReference type="EMBL" id="GAA3948546.1"/>
    </source>
</evidence>
<evidence type="ECO:0000256" key="1">
    <source>
        <dbReference type="SAM" id="MobiDB-lite"/>
    </source>
</evidence>
<sequence>MPGLAAGLAIKSRHRTTPCSGDPGATGKFIAMTVRGDDRAAANERVNGC</sequence>
<organism evidence="2 3">
    <name type="scientific">Gordonia caeni</name>
    <dbReference type="NCBI Taxonomy" id="1007097"/>
    <lineage>
        <taxon>Bacteria</taxon>
        <taxon>Bacillati</taxon>
        <taxon>Actinomycetota</taxon>
        <taxon>Actinomycetes</taxon>
        <taxon>Mycobacteriales</taxon>
        <taxon>Gordoniaceae</taxon>
        <taxon>Gordonia</taxon>
    </lineage>
</organism>
<accession>A0ABP7NJF3</accession>
<evidence type="ECO:0000313" key="3">
    <source>
        <dbReference type="Proteomes" id="UP001418444"/>
    </source>
</evidence>